<evidence type="ECO:0000256" key="1">
    <source>
        <dbReference type="SAM" id="Phobius"/>
    </source>
</evidence>
<dbReference type="AlphaFoldDB" id="A0A239I1T2"/>
<evidence type="ECO:0000313" key="3">
    <source>
        <dbReference type="Proteomes" id="UP000198432"/>
    </source>
</evidence>
<reference evidence="3" key="1">
    <citation type="submission" date="2017-06" db="EMBL/GenBank/DDBJ databases">
        <authorList>
            <person name="Varghese N."/>
            <person name="Submissions S."/>
        </authorList>
    </citation>
    <scope>NUCLEOTIDE SEQUENCE [LARGE SCALE GENOMIC DNA]</scope>
    <source>
        <strain evidence="3">NKM1</strain>
    </source>
</reference>
<keyword evidence="1" id="KW-0472">Membrane</keyword>
<sequence length="180" mass="20870">MRLLFGLMLLLCSCVTQRQAEKYFDEHTAELADYVDKHTAYTREHGSAYAAKHFPARFYPPAVYTPAPFTPGRLHPALALERRESLLPFRAPAKCPDCVGEQITKTVYLKDTAALDALRVELYQERQARGEIRRQLKRTEAERDYWQEMNRKKFWALIAMLAFALLYILFKILAARVRGS</sequence>
<dbReference type="Proteomes" id="UP000198432">
    <property type="component" value="Unassembled WGS sequence"/>
</dbReference>
<gene>
    <name evidence="2" type="ORF">SAMN06296052_11570</name>
</gene>
<dbReference type="OrthoDB" id="852810at2"/>
<dbReference type="RefSeq" id="WP_144266331.1">
    <property type="nucleotide sequence ID" value="NZ_FZOQ01000015.1"/>
</dbReference>
<keyword evidence="1" id="KW-0812">Transmembrane</keyword>
<evidence type="ECO:0008006" key="4">
    <source>
        <dbReference type="Google" id="ProtNLM"/>
    </source>
</evidence>
<accession>A0A239I1T2</accession>
<keyword evidence="1" id="KW-1133">Transmembrane helix</keyword>
<protein>
    <recommendedName>
        <fullName evidence="4">Transmembrane protein</fullName>
    </recommendedName>
</protein>
<keyword evidence="3" id="KW-1185">Reference proteome</keyword>
<organism evidence="2 3">
    <name type="scientific">Pontibacter ummariensis</name>
    <dbReference type="NCBI Taxonomy" id="1610492"/>
    <lineage>
        <taxon>Bacteria</taxon>
        <taxon>Pseudomonadati</taxon>
        <taxon>Bacteroidota</taxon>
        <taxon>Cytophagia</taxon>
        <taxon>Cytophagales</taxon>
        <taxon>Hymenobacteraceae</taxon>
        <taxon>Pontibacter</taxon>
    </lineage>
</organism>
<name>A0A239I1T2_9BACT</name>
<feature type="transmembrane region" description="Helical" evidence="1">
    <location>
        <begin position="154"/>
        <end position="174"/>
    </location>
</feature>
<proteinExistence type="predicted"/>
<evidence type="ECO:0000313" key="2">
    <source>
        <dbReference type="EMBL" id="SNS87013.1"/>
    </source>
</evidence>
<dbReference type="EMBL" id="FZOQ01000015">
    <property type="protein sequence ID" value="SNS87013.1"/>
    <property type="molecule type" value="Genomic_DNA"/>
</dbReference>